<proteinExistence type="predicted"/>
<gene>
    <name evidence="2" type="ORF">BDK51DRAFT_39787</name>
</gene>
<feature type="region of interest" description="Disordered" evidence="1">
    <location>
        <begin position="209"/>
        <end position="302"/>
    </location>
</feature>
<protein>
    <submittedName>
        <fullName evidence="2">Uncharacterized protein</fullName>
    </submittedName>
</protein>
<reference evidence="3" key="1">
    <citation type="journal article" date="2018" name="Nat. Microbiol.">
        <title>Leveraging single-cell genomics to expand the fungal tree of life.</title>
        <authorList>
            <person name="Ahrendt S.R."/>
            <person name="Quandt C.A."/>
            <person name="Ciobanu D."/>
            <person name="Clum A."/>
            <person name="Salamov A."/>
            <person name="Andreopoulos B."/>
            <person name="Cheng J.F."/>
            <person name="Woyke T."/>
            <person name="Pelin A."/>
            <person name="Henrissat B."/>
            <person name="Reynolds N.K."/>
            <person name="Benny G.L."/>
            <person name="Smith M.E."/>
            <person name="James T.Y."/>
            <person name="Grigoriev I.V."/>
        </authorList>
    </citation>
    <scope>NUCLEOTIDE SEQUENCE [LARGE SCALE GENOMIC DNA]</scope>
</reference>
<feature type="compositionally biased region" description="Low complexity" evidence="1">
    <location>
        <begin position="235"/>
        <end position="245"/>
    </location>
</feature>
<accession>A0A4V1ISQ1</accession>
<dbReference type="Proteomes" id="UP000269721">
    <property type="component" value="Unassembled WGS sequence"/>
</dbReference>
<organism evidence="2 3">
    <name type="scientific">Blyttiomyces helicus</name>
    <dbReference type="NCBI Taxonomy" id="388810"/>
    <lineage>
        <taxon>Eukaryota</taxon>
        <taxon>Fungi</taxon>
        <taxon>Fungi incertae sedis</taxon>
        <taxon>Chytridiomycota</taxon>
        <taxon>Chytridiomycota incertae sedis</taxon>
        <taxon>Chytridiomycetes</taxon>
        <taxon>Chytridiomycetes incertae sedis</taxon>
        <taxon>Blyttiomyces</taxon>
    </lineage>
</organism>
<dbReference type="AlphaFoldDB" id="A0A4V1ISQ1"/>
<name>A0A4V1ISQ1_9FUNG</name>
<sequence length="363" mass="39362">MRDVEHAQECHDAREGLAIIGGGGELETGRGLLENDEKDDLLKADTEGTVHKNDFAMAAAAPSGLKHRGRGDLELETVTCCRLWDVMVTEVVVAIALNMERNEWLHGDREYQSNTTTTLFASRSHLFWSEQIVNILFSRESGLARREQRGSARMSQVLLPLLVHDDLGSNVHMREAAAEGMGRPPWCLSNRVAAAGSVPERHGNVTARVREPHSLDSPPHSLPDRPQNSKQNNGSSSAATSAPRSPDSHATLSPGPDDPFDENGAASGKRKKRLWDTPEAEKRAKIEGEASEVDGAGEGDLAGLPANPVAERGWGMGVAPCGGDQKLRCALTDTAASFHPPSRSAYRNHRRHWLDASTTAFNP</sequence>
<evidence type="ECO:0000256" key="1">
    <source>
        <dbReference type="SAM" id="MobiDB-lite"/>
    </source>
</evidence>
<evidence type="ECO:0000313" key="2">
    <source>
        <dbReference type="EMBL" id="RKO94337.1"/>
    </source>
</evidence>
<evidence type="ECO:0000313" key="3">
    <source>
        <dbReference type="Proteomes" id="UP000269721"/>
    </source>
</evidence>
<keyword evidence="3" id="KW-1185">Reference proteome</keyword>
<dbReference type="EMBL" id="KZ993928">
    <property type="protein sequence ID" value="RKO94337.1"/>
    <property type="molecule type" value="Genomic_DNA"/>
</dbReference>
<feature type="compositionally biased region" description="Basic and acidic residues" evidence="1">
    <location>
        <begin position="274"/>
        <end position="288"/>
    </location>
</feature>